<keyword evidence="1" id="KW-0862">Zinc</keyword>
<sequence>MAELEHLPAPKGNLTPGPECYRKCLDWVEECELLLNGPLASKSKAGKLEEHNPHIKSLNLTTEQKGDPSVLSKNTLTKPLFCVTSLLGYVPMRHIISADSELTLEEAIEIAQNQDATTHQVGYMRPEFKGDPQQIEVHKLQGNRQSGASGKYSSHIDKVPMISPIGQRKLFQLWSETAHPKSECPAKKAKCFKCGKEGHYGSVCRSKSKDARVNDSPVGNLGSCIVYLYHGDKMYRVLYEVADSKGHMILGRKQALVMEYVSFSEIQKPAVQAKTDRSMKALVEKPAKPTNGPDCMG</sequence>
<feature type="domain" description="CCHC-type" evidence="2">
    <location>
        <begin position="190"/>
        <end position="206"/>
    </location>
</feature>
<dbReference type="GO" id="GO:0008270">
    <property type="term" value="F:zinc ion binding"/>
    <property type="evidence" value="ECO:0007669"/>
    <property type="project" value="UniProtKB-KW"/>
</dbReference>
<dbReference type="SUPFAM" id="SSF57756">
    <property type="entry name" value="Retrovirus zinc finger-like domains"/>
    <property type="match status" value="1"/>
</dbReference>
<dbReference type="SMART" id="SM00343">
    <property type="entry name" value="ZnF_C2HC"/>
    <property type="match status" value="1"/>
</dbReference>
<dbReference type="GO" id="GO:0003676">
    <property type="term" value="F:nucleic acid binding"/>
    <property type="evidence" value="ECO:0007669"/>
    <property type="project" value="InterPro"/>
</dbReference>
<dbReference type="PROSITE" id="PS50158">
    <property type="entry name" value="ZF_CCHC"/>
    <property type="match status" value="1"/>
</dbReference>
<dbReference type="EMBL" id="JARQWQ010000022">
    <property type="protein sequence ID" value="KAK2564553.1"/>
    <property type="molecule type" value="Genomic_DNA"/>
</dbReference>
<keyword evidence="1" id="KW-0479">Metal-binding</keyword>
<gene>
    <name evidence="3" type="ORF">P5673_012004</name>
</gene>
<dbReference type="InterPro" id="IPR001878">
    <property type="entry name" value="Znf_CCHC"/>
</dbReference>
<evidence type="ECO:0000256" key="1">
    <source>
        <dbReference type="PROSITE-ProRule" id="PRU00047"/>
    </source>
</evidence>
<proteinExistence type="predicted"/>
<dbReference type="Proteomes" id="UP001249851">
    <property type="component" value="Unassembled WGS sequence"/>
</dbReference>
<keyword evidence="1" id="KW-0863">Zinc-finger</keyword>
<reference evidence="3" key="1">
    <citation type="journal article" date="2023" name="G3 (Bethesda)">
        <title>Whole genome assembly and annotation of the endangered Caribbean coral Acropora cervicornis.</title>
        <authorList>
            <person name="Selwyn J.D."/>
            <person name="Vollmer S.V."/>
        </authorList>
    </citation>
    <scope>NUCLEOTIDE SEQUENCE</scope>
    <source>
        <strain evidence="3">K2</strain>
    </source>
</reference>
<evidence type="ECO:0000259" key="2">
    <source>
        <dbReference type="PROSITE" id="PS50158"/>
    </source>
</evidence>
<evidence type="ECO:0000313" key="4">
    <source>
        <dbReference type="Proteomes" id="UP001249851"/>
    </source>
</evidence>
<dbReference type="InterPro" id="IPR036875">
    <property type="entry name" value="Znf_CCHC_sf"/>
</dbReference>
<evidence type="ECO:0000313" key="3">
    <source>
        <dbReference type="EMBL" id="KAK2564553.1"/>
    </source>
</evidence>
<organism evidence="3 4">
    <name type="scientific">Acropora cervicornis</name>
    <name type="common">Staghorn coral</name>
    <dbReference type="NCBI Taxonomy" id="6130"/>
    <lineage>
        <taxon>Eukaryota</taxon>
        <taxon>Metazoa</taxon>
        <taxon>Cnidaria</taxon>
        <taxon>Anthozoa</taxon>
        <taxon>Hexacorallia</taxon>
        <taxon>Scleractinia</taxon>
        <taxon>Astrocoeniina</taxon>
        <taxon>Acroporidae</taxon>
        <taxon>Acropora</taxon>
    </lineage>
</organism>
<keyword evidence="4" id="KW-1185">Reference proteome</keyword>
<name>A0AAD9QNH0_ACRCE</name>
<protein>
    <recommendedName>
        <fullName evidence="2">CCHC-type domain-containing protein</fullName>
    </recommendedName>
</protein>
<dbReference type="AlphaFoldDB" id="A0AAD9QNH0"/>
<accession>A0AAD9QNH0</accession>
<comment type="caution">
    <text evidence="3">The sequence shown here is derived from an EMBL/GenBank/DDBJ whole genome shotgun (WGS) entry which is preliminary data.</text>
</comment>
<dbReference type="Gene3D" id="4.10.60.10">
    <property type="entry name" value="Zinc finger, CCHC-type"/>
    <property type="match status" value="1"/>
</dbReference>
<reference evidence="3" key="2">
    <citation type="journal article" date="2023" name="Science">
        <title>Genomic signatures of disease resistance in endangered staghorn corals.</title>
        <authorList>
            <person name="Vollmer S.V."/>
            <person name="Selwyn J.D."/>
            <person name="Despard B.A."/>
            <person name="Roesel C.L."/>
        </authorList>
    </citation>
    <scope>NUCLEOTIDE SEQUENCE</scope>
    <source>
        <strain evidence="3">K2</strain>
    </source>
</reference>